<comment type="subcellular location">
    <subcellularLocation>
        <location evidence="1">Cell inner membrane</location>
        <topology evidence="1">Single-pass membrane protein</topology>
    </subcellularLocation>
</comment>
<evidence type="ECO:0000256" key="1">
    <source>
        <dbReference type="ARBA" id="ARBA00004377"/>
    </source>
</evidence>
<evidence type="ECO:0000256" key="11">
    <source>
        <dbReference type="SAM" id="Phobius"/>
    </source>
</evidence>
<protein>
    <recommendedName>
        <fullName evidence="2">Type II secretion system protein H</fullName>
    </recommendedName>
    <alternativeName>
        <fullName evidence="10">General secretion pathway protein H</fullName>
    </alternativeName>
</protein>
<keyword evidence="8 11" id="KW-0472">Membrane</keyword>
<evidence type="ECO:0000256" key="2">
    <source>
        <dbReference type="ARBA" id="ARBA00021549"/>
    </source>
</evidence>
<evidence type="ECO:0000256" key="6">
    <source>
        <dbReference type="ARBA" id="ARBA00022692"/>
    </source>
</evidence>
<dbReference type="GO" id="GO:0015628">
    <property type="term" value="P:protein secretion by the type II secretion system"/>
    <property type="evidence" value="ECO:0007669"/>
    <property type="project" value="InterPro"/>
</dbReference>
<evidence type="ECO:0000256" key="8">
    <source>
        <dbReference type="ARBA" id="ARBA00023136"/>
    </source>
</evidence>
<dbReference type="PROSITE" id="PS51257">
    <property type="entry name" value="PROKAR_LIPOPROTEIN"/>
    <property type="match status" value="1"/>
</dbReference>
<evidence type="ECO:0000313" key="14">
    <source>
        <dbReference type="Proteomes" id="UP000199477"/>
    </source>
</evidence>
<dbReference type="InterPro" id="IPR045584">
    <property type="entry name" value="Pilin-like"/>
</dbReference>
<evidence type="ECO:0000256" key="4">
    <source>
        <dbReference type="ARBA" id="ARBA00022481"/>
    </source>
</evidence>
<evidence type="ECO:0000256" key="9">
    <source>
        <dbReference type="ARBA" id="ARBA00025772"/>
    </source>
</evidence>
<dbReference type="Proteomes" id="UP000199477">
    <property type="component" value="Unassembled WGS sequence"/>
</dbReference>
<keyword evidence="5" id="KW-0997">Cell inner membrane</keyword>
<dbReference type="EMBL" id="FONH01000015">
    <property type="protein sequence ID" value="SFF39280.1"/>
    <property type="molecule type" value="Genomic_DNA"/>
</dbReference>
<keyword evidence="6 11" id="KW-0812">Transmembrane</keyword>
<dbReference type="AlphaFoldDB" id="A0A1I2ICC6"/>
<feature type="domain" description="General secretion pathway GspH" evidence="12">
    <location>
        <begin position="51"/>
        <end position="165"/>
    </location>
</feature>
<comment type="similarity">
    <text evidence="9">Belongs to the GSP H family.</text>
</comment>
<feature type="transmembrane region" description="Helical" evidence="11">
    <location>
        <begin position="20"/>
        <end position="37"/>
    </location>
</feature>
<dbReference type="GO" id="GO:0005886">
    <property type="term" value="C:plasma membrane"/>
    <property type="evidence" value="ECO:0007669"/>
    <property type="project" value="UniProtKB-SubCell"/>
</dbReference>
<organism evidence="13 14">
    <name type="scientific">Dyella marensis</name>
    <dbReference type="NCBI Taxonomy" id="500610"/>
    <lineage>
        <taxon>Bacteria</taxon>
        <taxon>Pseudomonadati</taxon>
        <taxon>Pseudomonadota</taxon>
        <taxon>Gammaproteobacteria</taxon>
        <taxon>Lysobacterales</taxon>
        <taxon>Rhodanobacteraceae</taxon>
        <taxon>Dyella</taxon>
    </lineage>
</organism>
<accession>A0A1I2ICC6</accession>
<dbReference type="RefSeq" id="WP_231504190.1">
    <property type="nucleotide sequence ID" value="NZ_FONH01000015.1"/>
</dbReference>
<evidence type="ECO:0000256" key="5">
    <source>
        <dbReference type="ARBA" id="ARBA00022519"/>
    </source>
</evidence>
<keyword evidence="3" id="KW-1003">Cell membrane</keyword>
<dbReference type="STRING" id="500610.SAMN02799615_03397"/>
<keyword evidence="14" id="KW-1185">Reference proteome</keyword>
<evidence type="ECO:0000259" key="12">
    <source>
        <dbReference type="Pfam" id="PF12019"/>
    </source>
</evidence>
<keyword evidence="7 11" id="KW-1133">Transmembrane helix</keyword>
<evidence type="ECO:0000256" key="3">
    <source>
        <dbReference type="ARBA" id="ARBA00022475"/>
    </source>
</evidence>
<gene>
    <name evidence="13" type="ORF">SAMN02799615_03397</name>
</gene>
<dbReference type="InterPro" id="IPR022346">
    <property type="entry name" value="T2SS_GspH"/>
</dbReference>
<proteinExistence type="inferred from homology"/>
<dbReference type="SUPFAM" id="SSF54523">
    <property type="entry name" value="Pili subunits"/>
    <property type="match status" value="1"/>
</dbReference>
<dbReference type="GO" id="GO:0015627">
    <property type="term" value="C:type II protein secretion system complex"/>
    <property type="evidence" value="ECO:0007669"/>
    <property type="project" value="InterPro"/>
</dbReference>
<reference evidence="14" key="1">
    <citation type="submission" date="2016-10" db="EMBL/GenBank/DDBJ databases">
        <authorList>
            <person name="Varghese N."/>
            <person name="Submissions S."/>
        </authorList>
    </citation>
    <scope>NUCLEOTIDE SEQUENCE [LARGE SCALE GENOMIC DNA]</scope>
    <source>
        <strain evidence="14">UNC178MFTsu3.1</strain>
    </source>
</reference>
<evidence type="ECO:0000256" key="10">
    <source>
        <dbReference type="ARBA" id="ARBA00030775"/>
    </source>
</evidence>
<dbReference type="Pfam" id="PF12019">
    <property type="entry name" value="GspH"/>
    <property type="match status" value="1"/>
</dbReference>
<evidence type="ECO:0000313" key="13">
    <source>
        <dbReference type="EMBL" id="SFF39280.1"/>
    </source>
</evidence>
<dbReference type="Gene3D" id="3.55.40.10">
    <property type="entry name" value="minor pseudopilin epsh domain"/>
    <property type="match status" value="1"/>
</dbReference>
<keyword evidence="4" id="KW-0488">Methylation</keyword>
<sequence>MPNRPTCRIPPRGTTLVEQILVVAIAAVLACIGLPSLRRLAASGELRQAQTELIAVLNHARTLAVQAGRVALACPTRDGAHCSDEADWGGDWLVGLRGERSGQLEGAPGLRRSNPSRQLRIRSAQGRRSVQFQPDGSAGGSNVTLLICHRGDDSRALSVKVSNAGRVRGDKGTPAELRLCGSG</sequence>
<evidence type="ECO:0000256" key="7">
    <source>
        <dbReference type="ARBA" id="ARBA00022989"/>
    </source>
</evidence>
<name>A0A1I2ICC6_9GAMM</name>